<feature type="domain" description="Sigma-54 factor interaction" evidence="11">
    <location>
        <begin position="172"/>
        <end position="385"/>
    </location>
</feature>
<dbReference type="InterPro" id="IPR052378">
    <property type="entry name" value="NosR_regulator"/>
</dbReference>
<dbReference type="EMBL" id="JAHHGZ010000030">
    <property type="protein sequence ID" value="MBW4670398.1"/>
    <property type="molecule type" value="Genomic_DNA"/>
</dbReference>
<dbReference type="AlphaFoldDB" id="A0A951QR24"/>
<feature type="domain" description="4Fe-4S ferredoxin-type" evidence="12">
    <location>
        <begin position="629"/>
        <end position="659"/>
    </location>
</feature>
<evidence type="ECO:0000259" key="12">
    <source>
        <dbReference type="PROSITE" id="PS51379"/>
    </source>
</evidence>
<comment type="caution">
    <text evidence="13">The sequence shown here is derived from an EMBL/GenBank/DDBJ whole genome shotgun (WGS) entry which is preliminary data.</text>
</comment>
<evidence type="ECO:0000256" key="7">
    <source>
        <dbReference type="ARBA" id="ARBA00023014"/>
    </source>
</evidence>
<evidence type="ECO:0000259" key="11">
    <source>
        <dbReference type="PROSITE" id="PS50045"/>
    </source>
</evidence>
<feature type="transmembrane region" description="Helical" evidence="9">
    <location>
        <begin position="673"/>
        <end position="691"/>
    </location>
</feature>
<dbReference type="PROSITE" id="PS50042">
    <property type="entry name" value="CNMP_BINDING_3"/>
    <property type="match status" value="1"/>
</dbReference>
<dbReference type="InterPro" id="IPR002078">
    <property type="entry name" value="Sigma_54_int"/>
</dbReference>
<dbReference type="CDD" id="cd00009">
    <property type="entry name" value="AAA"/>
    <property type="match status" value="1"/>
</dbReference>
<dbReference type="Gene3D" id="3.40.50.300">
    <property type="entry name" value="P-loop containing nucleotide triphosphate hydrolases"/>
    <property type="match status" value="1"/>
</dbReference>
<sequence length="863" mass="96798">MKSPEIVIWLQERTALGILSPEVLNAIAQVIEEQVVPSGTTLVTEGTAPEALYILAEGKLESSSNNQSNPALCCGVLPGTVIHLQELVLDRLAESTLITLTECHFWVVSAPEFQTLITQYPEISSSVTRQLATTVAELTSALTYEQERAIAQALTCQFALRPYLVTKAQRGIVGTSRYAVRLREQIREAAAVKSSVLIFGEPGLEKDNIAALIHFSSKQRRKPIVKVNCGILQTSGADLFGRAGGKPGLLEWLGEGTLVLNNIQELPPELLPSLANLLRTGNYSPATRPGEASVEPRLSNARILMVAEKTQPAIERCIGQTIKVPPLRVRKEDIKAQVEFYTSLYIRARGIPKPKVTPEALRGLQAYDFPGNLKELESLVERAIVQAGEAKELTEEIFWSAQTKKKQFRVNLLNVYPSLRKFLRGPWWTDRINYGFTAIAFPLMVAVLFIGPQTRDRNFVLNFFWDWWWAGFLFLFPFLGRIWCAVCPFMIYGEITQKLSLWLFPRQLKKWQRQQAEKWGGWFLFGLFTLIFLWEELWNLENTAYLSGCLLLLITSGAMIFSAIFERRYWCRYLCPIGGMNGLFAKLSMTELRAQQGICSATCTTYQCYKGGPEKGEGMETLGCPLYSHPAQLEDNRDCVLCMTCLKACPHRSVELNLRPPGIELWTTHVPQYYEVALLFLLLGGIFLHRLPELQTWLGFQLDLTNFWQHLGLSVLALIIPVAIPFVAHAIFNFRSNLPVLKQDKNNQEISNRKSRPFIELAYGYLPLVLGGNLAHYLRLALGEGGRILPVTFATFGLNGEQLPILVAHPAVIAFLQGTTLIFSVLLSIVLTQKIARQPIKMLVWQHLAAIGLGVSLWAIIVV</sequence>
<feature type="transmembrane region" description="Helical" evidence="9">
    <location>
        <begin position="432"/>
        <end position="451"/>
    </location>
</feature>
<feature type="transmembrane region" description="Helical" evidence="9">
    <location>
        <begin position="711"/>
        <end position="732"/>
    </location>
</feature>
<dbReference type="InterPro" id="IPR014710">
    <property type="entry name" value="RmlC-like_jellyroll"/>
</dbReference>
<dbReference type="PANTHER" id="PTHR30224">
    <property type="entry name" value="ELECTRON TRANSPORT PROTEIN"/>
    <property type="match status" value="1"/>
</dbReference>
<keyword evidence="9" id="KW-0812">Transmembrane</keyword>
<feature type="domain" description="Cyclic nucleotide-binding" evidence="10">
    <location>
        <begin position="15"/>
        <end position="134"/>
    </location>
</feature>
<evidence type="ECO:0000256" key="2">
    <source>
        <dbReference type="ARBA" id="ARBA00022475"/>
    </source>
</evidence>
<dbReference type="GO" id="GO:0051536">
    <property type="term" value="F:iron-sulfur cluster binding"/>
    <property type="evidence" value="ECO:0007669"/>
    <property type="project" value="UniProtKB-KW"/>
</dbReference>
<feature type="transmembrane region" description="Helical" evidence="9">
    <location>
        <begin position="802"/>
        <end position="831"/>
    </location>
</feature>
<reference evidence="13" key="1">
    <citation type="submission" date="2021-05" db="EMBL/GenBank/DDBJ databases">
        <authorList>
            <person name="Pietrasiak N."/>
            <person name="Ward R."/>
            <person name="Stajich J.E."/>
            <person name="Kurbessoian T."/>
        </authorList>
    </citation>
    <scope>NUCLEOTIDE SEQUENCE</scope>
    <source>
        <strain evidence="13">GSE-NOS-MK-12-04C</strain>
    </source>
</reference>
<accession>A0A951QR24</accession>
<evidence type="ECO:0000313" key="14">
    <source>
        <dbReference type="Proteomes" id="UP000729701"/>
    </source>
</evidence>
<evidence type="ECO:0000259" key="10">
    <source>
        <dbReference type="PROSITE" id="PS50042"/>
    </source>
</evidence>
<keyword evidence="3" id="KW-0479">Metal-binding</keyword>
<keyword evidence="2" id="KW-1003">Cell membrane</keyword>
<evidence type="ECO:0000256" key="3">
    <source>
        <dbReference type="ARBA" id="ARBA00022723"/>
    </source>
</evidence>
<dbReference type="InterPro" id="IPR058031">
    <property type="entry name" value="AAA_lid_NorR"/>
</dbReference>
<feature type="transmembrane region" description="Helical" evidence="9">
    <location>
        <begin position="843"/>
        <end position="861"/>
    </location>
</feature>
<keyword evidence="5" id="KW-0067">ATP-binding</keyword>
<organism evidence="13 14">
    <name type="scientific">Cyanomargarita calcarea GSE-NOS-MK-12-04C</name>
    <dbReference type="NCBI Taxonomy" id="2839659"/>
    <lineage>
        <taxon>Bacteria</taxon>
        <taxon>Bacillati</taxon>
        <taxon>Cyanobacteriota</taxon>
        <taxon>Cyanophyceae</taxon>
        <taxon>Nostocales</taxon>
        <taxon>Cyanomargaritaceae</taxon>
        <taxon>Cyanomargarita</taxon>
    </lineage>
</organism>
<dbReference type="Pfam" id="PF25601">
    <property type="entry name" value="AAA_lid_14"/>
    <property type="match status" value="1"/>
</dbReference>
<keyword evidence="4" id="KW-0547">Nucleotide-binding</keyword>
<dbReference type="PROSITE" id="PS00198">
    <property type="entry name" value="4FE4S_FER_1"/>
    <property type="match status" value="1"/>
</dbReference>
<name>A0A951QR24_9CYAN</name>
<dbReference type="InterPro" id="IPR017896">
    <property type="entry name" value="4Fe4S_Fe-S-bd"/>
</dbReference>
<dbReference type="SMART" id="SM00100">
    <property type="entry name" value="cNMP"/>
    <property type="match status" value="1"/>
</dbReference>
<dbReference type="GO" id="GO:0046872">
    <property type="term" value="F:metal ion binding"/>
    <property type="evidence" value="ECO:0007669"/>
    <property type="project" value="UniProtKB-KW"/>
</dbReference>
<dbReference type="InterPro" id="IPR017900">
    <property type="entry name" value="4Fe4S_Fe_S_CS"/>
</dbReference>
<proteinExistence type="predicted"/>
<keyword evidence="7" id="KW-0411">Iron-sulfur</keyword>
<dbReference type="InterPro" id="IPR000595">
    <property type="entry name" value="cNMP-bd_dom"/>
</dbReference>
<keyword evidence="8 9" id="KW-0472">Membrane</keyword>
<dbReference type="Pfam" id="PF00027">
    <property type="entry name" value="cNMP_binding"/>
    <property type="match status" value="1"/>
</dbReference>
<dbReference type="GO" id="GO:0005886">
    <property type="term" value="C:plasma membrane"/>
    <property type="evidence" value="ECO:0007669"/>
    <property type="project" value="UniProtKB-SubCell"/>
</dbReference>
<evidence type="ECO:0000256" key="9">
    <source>
        <dbReference type="SAM" id="Phobius"/>
    </source>
</evidence>
<feature type="transmembrane region" description="Helical" evidence="9">
    <location>
        <begin position="519"/>
        <end position="538"/>
    </location>
</feature>
<dbReference type="Gene3D" id="1.10.8.60">
    <property type="match status" value="1"/>
</dbReference>
<dbReference type="SUPFAM" id="SSF54862">
    <property type="entry name" value="4Fe-4S ferredoxins"/>
    <property type="match status" value="1"/>
</dbReference>
<protein>
    <submittedName>
        <fullName evidence="13">Sigma 54-interacting transcriptional regulator</fullName>
    </submittedName>
</protein>
<feature type="transmembrane region" description="Helical" evidence="9">
    <location>
        <begin position="761"/>
        <end position="782"/>
    </location>
</feature>
<dbReference type="PANTHER" id="PTHR30224:SF4">
    <property type="entry name" value="ELECTRON TRANSPORT PROTEIN YCCM-RELATED"/>
    <property type="match status" value="1"/>
</dbReference>
<feature type="transmembrane region" description="Helical" evidence="9">
    <location>
        <begin position="544"/>
        <end position="565"/>
    </location>
</feature>
<evidence type="ECO:0000256" key="4">
    <source>
        <dbReference type="ARBA" id="ARBA00022741"/>
    </source>
</evidence>
<dbReference type="PROSITE" id="PS51379">
    <property type="entry name" value="4FE4S_FER_2"/>
    <property type="match status" value="1"/>
</dbReference>
<dbReference type="CDD" id="cd00038">
    <property type="entry name" value="CAP_ED"/>
    <property type="match status" value="1"/>
</dbReference>
<dbReference type="Pfam" id="PF00158">
    <property type="entry name" value="Sigma54_activat"/>
    <property type="match status" value="1"/>
</dbReference>
<evidence type="ECO:0000256" key="6">
    <source>
        <dbReference type="ARBA" id="ARBA00023004"/>
    </source>
</evidence>
<dbReference type="GO" id="GO:0006355">
    <property type="term" value="P:regulation of DNA-templated transcription"/>
    <property type="evidence" value="ECO:0007669"/>
    <property type="project" value="InterPro"/>
</dbReference>
<dbReference type="SUPFAM" id="SSF51206">
    <property type="entry name" value="cAMP-binding domain-like"/>
    <property type="match status" value="1"/>
</dbReference>
<evidence type="ECO:0000256" key="5">
    <source>
        <dbReference type="ARBA" id="ARBA00022840"/>
    </source>
</evidence>
<dbReference type="InterPro" id="IPR018490">
    <property type="entry name" value="cNMP-bd_dom_sf"/>
</dbReference>
<dbReference type="GO" id="GO:0005524">
    <property type="term" value="F:ATP binding"/>
    <property type="evidence" value="ECO:0007669"/>
    <property type="project" value="InterPro"/>
</dbReference>
<dbReference type="Pfam" id="PF12801">
    <property type="entry name" value="Fer4_5"/>
    <property type="match status" value="2"/>
</dbReference>
<dbReference type="Gene3D" id="2.60.120.10">
    <property type="entry name" value="Jelly Rolls"/>
    <property type="match status" value="1"/>
</dbReference>
<evidence type="ECO:0000256" key="1">
    <source>
        <dbReference type="ARBA" id="ARBA00004236"/>
    </source>
</evidence>
<comment type="subcellular location">
    <subcellularLocation>
        <location evidence="1">Cell membrane</location>
    </subcellularLocation>
</comment>
<feature type="transmembrane region" description="Helical" evidence="9">
    <location>
        <begin position="467"/>
        <end position="492"/>
    </location>
</feature>
<gene>
    <name evidence="13" type="ORF">KME60_24015</name>
</gene>
<dbReference type="SUPFAM" id="SSF52540">
    <property type="entry name" value="P-loop containing nucleoside triphosphate hydrolases"/>
    <property type="match status" value="1"/>
</dbReference>
<dbReference type="PROSITE" id="PS50045">
    <property type="entry name" value="SIGMA54_INTERACT_4"/>
    <property type="match status" value="1"/>
</dbReference>
<evidence type="ECO:0000256" key="8">
    <source>
        <dbReference type="ARBA" id="ARBA00023136"/>
    </source>
</evidence>
<keyword evidence="6" id="KW-0408">Iron</keyword>
<keyword evidence="9" id="KW-1133">Transmembrane helix</keyword>
<dbReference type="Proteomes" id="UP000729701">
    <property type="component" value="Unassembled WGS sequence"/>
</dbReference>
<reference evidence="13" key="2">
    <citation type="journal article" date="2022" name="Microbiol. Resour. Announc.">
        <title>Metagenome Sequencing to Explore Phylogenomics of Terrestrial Cyanobacteria.</title>
        <authorList>
            <person name="Ward R.D."/>
            <person name="Stajich J.E."/>
            <person name="Johansen J.R."/>
            <person name="Huntemann M."/>
            <person name="Clum A."/>
            <person name="Foster B."/>
            <person name="Foster B."/>
            <person name="Roux S."/>
            <person name="Palaniappan K."/>
            <person name="Varghese N."/>
            <person name="Mukherjee S."/>
            <person name="Reddy T.B.K."/>
            <person name="Daum C."/>
            <person name="Copeland A."/>
            <person name="Chen I.A."/>
            <person name="Ivanova N.N."/>
            <person name="Kyrpides N.C."/>
            <person name="Shapiro N."/>
            <person name="Eloe-Fadrosh E.A."/>
            <person name="Pietrasiak N."/>
        </authorList>
    </citation>
    <scope>NUCLEOTIDE SEQUENCE</scope>
    <source>
        <strain evidence="13">GSE-NOS-MK-12-04C</strain>
    </source>
</reference>
<evidence type="ECO:0000313" key="13">
    <source>
        <dbReference type="EMBL" id="MBW4670398.1"/>
    </source>
</evidence>
<dbReference type="InterPro" id="IPR027417">
    <property type="entry name" value="P-loop_NTPase"/>
</dbReference>